<dbReference type="Pfam" id="PF12796">
    <property type="entry name" value="Ank_2"/>
    <property type="match status" value="2"/>
</dbReference>
<feature type="repeat" description="ANK" evidence="3">
    <location>
        <begin position="136"/>
        <end position="158"/>
    </location>
</feature>
<dbReference type="SMART" id="SM00248">
    <property type="entry name" value="ANK"/>
    <property type="match status" value="4"/>
</dbReference>
<dbReference type="PRINTS" id="PR01415">
    <property type="entry name" value="ANKYRIN"/>
</dbReference>
<dbReference type="GO" id="GO:0005634">
    <property type="term" value="C:nucleus"/>
    <property type="evidence" value="ECO:0007669"/>
    <property type="project" value="TreeGrafter"/>
</dbReference>
<feature type="repeat" description="ANK" evidence="3">
    <location>
        <begin position="17"/>
        <end position="49"/>
    </location>
</feature>
<feature type="region of interest" description="Disordered" evidence="4">
    <location>
        <begin position="209"/>
        <end position="254"/>
    </location>
</feature>
<dbReference type="Gene3D" id="1.25.40.20">
    <property type="entry name" value="Ankyrin repeat-containing domain"/>
    <property type="match status" value="1"/>
</dbReference>
<reference evidence="5" key="2">
    <citation type="submission" date="2025-09" db="UniProtKB">
        <authorList>
            <consortium name="Ensembl"/>
        </authorList>
    </citation>
    <scope>IDENTIFICATION</scope>
</reference>
<evidence type="ECO:0000256" key="1">
    <source>
        <dbReference type="ARBA" id="ARBA00022737"/>
    </source>
</evidence>
<evidence type="ECO:0000256" key="3">
    <source>
        <dbReference type="PROSITE-ProRule" id="PRU00023"/>
    </source>
</evidence>
<dbReference type="PANTHER" id="PTHR24124:SF7">
    <property type="entry name" value="NF-KAPPA-B INHIBITOR DELTA"/>
    <property type="match status" value="1"/>
</dbReference>
<reference evidence="5" key="1">
    <citation type="submission" date="2025-08" db="UniProtKB">
        <authorList>
            <consortium name="Ensembl"/>
        </authorList>
    </citation>
    <scope>IDENTIFICATION</scope>
</reference>
<evidence type="ECO:0000256" key="4">
    <source>
        <dbReference type="SAM" id="MobiDB-lite"/>
    </source>
</evidence>
<dbReference type="SUPFAM" id="SSF48403">
    <property type="entry name" value="Ankyrin repeat"/>
    <property type="match status" value="1"/>
</dbReference>
<protein>
    <recommendedName>
        <fullName evidence="7">NFKB inhibitor delta</fullName>
    </recommendedName>
</protein>
<dbReference type="OMA" id="NACDVNG"/>
<dbReference type="PROSITE" id="PS50088">
    <property type="entry name" value="ANK_REPEAT"/>
    <property type="match status" value="3"/>
</dbReference>
<keyword evidence="6" id="KW-1185">Reference proteome</keyword>
<dbReference type="Proteomes" id="UP000694546">
    <property type="component" value="Chromosome 6"/>
</dbReference>
<organism evidence="5 6">
    <name type="scientific">Gadus morhua</name>
    <name type="common">Atlantic cod</name>
    <dbReference type="NCBI Taxonomy" id="8049"/>
    <lineage>
        <taxon>Eukaryota</taxon>
        <taxon>Metazoa</taxon>
        <taxon>Chordata</taxon>
        <taxon>Craniata</taxon>
        <taxon>Vertebrata</taxon>
        <taxon>Euteleostomi</taxon>
        <taxon>Actinopterygii</taxon>
        <taxon>Neopterygii</taxon>
        <taxon>Teleostei</taxon>
        <taxon>Neoteleostei</taxon>
        <taxon>Acanthomorphata</taxon>
        <taxon>Zeiogadaria</taxon>
        <taxon>Gadariae</taxon>
        <taxon>Gadiformes</taxon>
        <taxon>Gadoidei</taxon>
        <taxon>Gadidae</taxon>
        <taxon>Gadus</taxon>
    </lineage>
</organism>
<dbReference type="AlphaFoldDB" id="A0A8C4ZPW9"/>
<dbReference type="GO" id="GO:0010468">
    <property type="term" value="P:regulation of gene expression"/>
    <property type="evidence" value="ECO:0007669"/>
    <property type="project" value="TreeGrafter"/>
</dbReference>
<evidence type="ECO:0000313" key="6">
    <source>
        <dbReference type="Proteomes" id="UP000694546"/>
    </source>
</evidence>
<keyword evidence="1" id="KW-0677">Repeat</keyword>
<name>A0A8C4ZPW9_GADMO</name>
<dbReference type="PROSITE" id="PS50297">
    <property type="entry name" value="ANK_REP_REGION"/>
    <property type="match status" value="3"/>
</dbReference>
<feature type="repeat" description="ANK" evidence="3">
    <location>
        <begin position="173"/>
        <end position="209"/>
    </location>
</feature>
<evidence type="ECO:0000313" key="5">
    <source>
        <dbReference type="Ensembl" id="ENSGMOP00000018456.2"/>
    </source>
</evidence>
<sequence length="254" mass="26754">AAEKLQGLGRLDAREHKGKTALLVAVTANQPQIALDLLSLGADVNACDVNGQTPLHLAASSGLHPGVLTPGVTPPLVPTGMTPLHCAAVAHCASIRPPSGPRPRDPGLQSPPVDRLSCLYLLLSAGASLVSQEIKSNMTVLHVAVKEGNIELVRYLLRIPLPNKQDFVNMKAHGHTALHMAASLHGNAHQKEALQLLLREGADPSVRNQEHLQPAQMLQRGPEGEQVNPPGPRAPPGPSPTGPRAPPLCSRDVK</sequence>
<dbReference type="Ensembl" id="ENSGMOT00000018911.2">
    <property type="protein sequence ID" value="ENSGMOP00000018456.2"/>
    <property type="gene ID" value="ENSGMOG00000017177.2"/>
</dbReference>
<evidence type="ECO:0008006" key="7">
    <source>
        <dbReference type="Google" id="ProtNLM"/>
    </source>
</evidence>
<dbReference type="InterPro" id="IPR036770">
    <property type="entry name" value="Ankyrin_rpt-contain_sf"/>
</dbReference>
<feature type="compositionally biased region" description="Pro residues" evidence="4">
    <location>
        <begin position="229"/>
        <end position="246"/>
    </location>
</feature>
<accession>A0A8C4ZPW9</accession>
<dbReference type="InterPro" id="IPR002110">
    <property type="entry name" value="Ankyrin_rpt"/>
</dbReference>
<evidence type="ECO:0000256" key="2">
    <source>
        <dbReference type="ARBA" id="ARBA00023043"/>
    </source>
</evidence>
<proteinExistence type="predicted"/>
<dbReference type="GeneTree" id="ENSGT00940000153695"/>
<dbReference type="PANTHER" id="PTHR24124">
    <property type="entry name" value="ANKYRIN REPEAT FAMILY A"/>
    <property type="match status" value="1"/>
</dbReference>
<keyword evidence="2 3" id="KW-0040">ANK repeat</keyword>